<dbReference type="Gene3D" id="1.10.10.60">
    <property type="entry name" value="Homeodomain-like"/>
    <property type="match status" value="1"/>
</dbReference>
<organism evidence="2">
    <name type="scientific">Erysipelothrix tonsillarum</name>
    <dbReference type="NCBI Taxonomy" id="38402"/>
    <lineage>
        <taxon>Bacteria</taxon>
        <taxon>Bacillati</taxon>
        <taxon>Bacillota</taxon>
        <taxon>Erysipelotrichia</taxon>
        <taxon>Erysipelotrichales</taxon>
        <taxon>Erysipelotrichaceae</taxon>
        <taxon>Erysipelothrix</taxon>
    </lineage>
</organism>
<sequence>MSRRIRRKFTDEFKHQIVQLHNNGKPASEIIAEYDLTVSSLHAWVKQANASNSFKAKDNLTEDQLLLMKQEKELKQLRMENDILKQAALIMGRK</sequence>
<dbReference type="EMBL" id="LC528610">
    <property type="protein sequence ID" value="BCB22749.1"/>
    <property type="molecule type" value="Genomic_DNA"/>
</dbReference>
<dbReference type="InterPro" id="IPR009057">
    <property type="entry name" value="Homeodomain-like_sf"/>
</dbReference>
<protein>
    <submittedName>
        <fullName evidence="2">Transposase</fullName>
    </submittedName>
</protein>
<proteinExistence type="predicted"/>
<name>A0A6S6I7G9_9FIRM</name>
<evidence type="ECO:0000313" key="2">
    <source>
        <dbReference type="EMBL" id="BCB22749.1"/>
    </source>
</evidence>
<reference evidence="2" key="1">
    <citation type="submission" date="2020-02" db="EMBL/GenBank/DDBJ databases">
        <title>Development of a multiplex PCR-based assay for rapid serotyping of Erysipelothrix species.</title>
        <authorList>
            <person name="Shimoji Y."/>
            <person name="Shiraiwa K."/>
            <person name="Tominaga H."/>
            <person name="Nishikawa S."/>
            <person name="Eguchi M."/>
            <person name="Hikono H."/>
            <person name="Ogawa Y."/>
        </authorList>
    </citation>
    <scope>NUCLEOTIDE SEQUENCE</scope>
    <source>
        <strain evidence="2">Wittling</strain>
    </source>
</reference>
<dbReference type="GO" id="GO:0003677">
    <property type="term" value="F:DNA binding"/>
    <property type="evidence" value="ECO:0007669"/>
    <property type="project" value="InterPro"/>
</dbReference>
<dbReference type="SUPFAM" id="SSF46689">
    <property type="entry name" value="Homeodomain-like"/>
    <property type="match status" value="1"/>
</dbReference>
<dbReference type="InterPro" id="IPR002514">
    <property type="entry name" value="Transposase_8"/>
</dbReference>
<dbReference type="GO" id="GO:0006313">
    <property type="term" value="P:DNA transposition"/>
    <property type="evidence" value="ECO:0007669"/>
    <property type="project" value="InterPro"/>
</dbReference>
<dbReference type="GO" id="GO:0004803">
    <property type="term" value="F:transposase activity"/>
    <property type="evidence" value="ECO:0007669"/>
    <property type="project" value="InterPro"/>
</dbReference>
<dbReference type="Pfam" id="PF01527">
    <property type="entry name" value="HTH_Tnp_1"/>
    <property type="match status" value="1"/>
</dbReference>
<dbReference type="AlphaFoldDB" id="A0A6S6I7G9"/>
<evidence type="ECO:0000256" key="1">
    <source>
        <dbReference type="SAM" id="Coils"/>
    </source>
</evidence>
<feature type="coiled-coil region" evidence="1">
    <location>
        <begin position="60"/>
        <end position="87"/>
    </location>
</feature>
<accession>A0A6S6I7G9</accession>
<keyword evidence="1" id="KW-0175">Coiled coil</keyword>